<evidence type="ECO:0000313" key="1">
    <source>
        <dbReference type="EMBL" id="MVX59121.1"/>
    </source>
</evidence>
<dbReference type="Proteomes" id="UP000461595">
    <property type="component" value="Unassembled WGS sequence"/>
</dbReference>
<dbReference type="EMBL" id="JACBXX010000058">
    <property type="protein sequence ID" value="NYS95902.1"/>
    <property type="molecule type" value="Genomic_DNA"/>
</dbReference>
<dbReference type="EMBL" id="JACBYG010000095">
    <property type="protein sequence ID" value="NYS49671.1"/>
    <property type="molecule type" value="Genomic_DNA"/>
</dbReference>
<gene>
    <name evidence="1" type="ORF">E5983_05605</name>
    <name evidence="2" type="ORF">HZY93_06840</name>
    <name evidence="3" type="ORF">HZY94_01585</name>
</gene>
<dbReference type="InterPro" id="IPR015026">
    <property type="entry name" value="DUF1912"/>
</dbReference>
<evidence type="ECO:0000313" key="5">
    <source>
        <dbReference type="Proteomes" id="UP000563349"/>
    </source>
</evidence>
<dbReference type="Proteomes" id="UP000563349">
    <property type="component" value="Unassembled WGS sequence"/>
</dbReference>
<dbReference type="EMBL" id="WSRS01000043">
    <property type="protein sequence ID" value="MVX59121.1"/>
    <property type="molecule type" value="Genomic_DNA"/>
</dbReference>
<dbReference type="RefSeq" id="WP_160332910.1">
    <property type="nucleotide sequence ID" value="NZ_CATKDJ010000182.1"/>
</dbReference>
<evidence type="ECO:0000313" key="4">
    <source>
        <dbReference type="Proteomes" id="UP000461595"/>
    </source>
</evidence>
<dbReference type="Gene3D" id="1.20.58.90">
    <property type="match status" value="1"/>
</dbReference>
<evidence type="ECO:0000313" key="3">
    <source>
        <dbReference type="EMBL" id="NYS95902.1"/>
    </source>
</evidence>
<dbReference type="SUPFAM" id="SSF140121">
    <property type="entry name" value="SPy1572-like"/>
    <property type="match status" value="1"/>
</dbReference>
<evidence type="ECO:0000313" key="2">
    <source>
        <dbReference type="EMBL" id="NYS49671.1"/>
    </source>
</evidence>
<dbReference type="InterPro" id="IPR038024">
    <property type="entry name" value="SPy1572-like_sf"/>
</dbReference>
<keyword evidence="5" id="KW-1185">Reference proteome</keyword>
<dbReference type="OrthoDB" id="2225287at2"/>
<sequence length="83" mass="10134">MREQEFLKDMEQWLKLQVTTNEMAVAESHRIWEEEKDEAAREAWIRYESRLDAYTFLLGKFLNFHDGKSFHDLPEGFLDKKFY</sequence>
<dbReference type="AlphaFoldDB" id="A0A7X3G9Z5"/>
<reference evidence="5 6" key="2">
    <citation type="submission" date="2020-07" db="EMBL/GenBank/DDBJ databases">
        <title>MOT database genomes.</title>
        <authorList>
            <person name="Joseph S."/>
            <person name="Aduse-Opoku J."/>
            <person name="Hashim A."/>
            <person name="Wade W."/>
            <person name="Curtis M."/>
        </authorList>
    </citation>
    <scope>NUCLEOTIDE SEQUENCE [LARGE SCALE GENOMIC DNA]</scope>
    <source>
        <strain evidence="2 5">CCW311</strain>
        <strain evidence="3 6">STR</strain>
    </source>
</reference>
<organism evidence="1 4">
    <name type="scientific">Streptococcus danieliae</name>
    <dbReference type="NCBI Taxonomy" id="747656"/>
    <lineage>
        <taxon>Bacteria</taxon>
        <taxon>Bacillati</taxon>
        <taxon>Bacillota</taxon>
        <taxon>Bacilli</taxon>
        <taxon>Lactobacillales</taxon>
        <taxon>Streptococcaceae</taxon>
        <taxon>Streptococcus</taxon>
    </lineage>
</organism>
<name>A0A7X3G9Z5_9STRE</name>
<dbReference type="Proteomes" id="UP000589521">
    <property type="component" value="Unassembled WGS sequence"/>
</dbReference>
<accession>A0A7X3G9Z5</accession>
<evidence type="ECO:0000313" key="6">
    <source>
        <dbReference type="Proteomes" id="UP000589521"/>
    </source>
</evidence>
<dbReference type="Pfam" id="PF08930">
    <property type="entry name" value="DUF1912"/>
    <property type="match status" value="1"/>
</dbReference>
<reference evidence="1 4" key="1">
    <citation type="submission" date="2019-12" db="EMBL/GenBank/DDBJ databases">
        <title>Microbes associate with the intestines of laboratory mice.</title>
        <authorList>
            <person name="Navarre W."/>
            <person name="Wong E."/>
        </authorList>
    </citation>
    <scope>NUCLEOTIDE SEQUENCE [LARGE SCALE GENOMIC DNA]</scope>
    <source>
        <strain evidence="1 4">NM51_B2-22</strain>
    </source>
</reference>
<protein>
    <submittedName>
        <fullName evidence="1">DUF1912 family protein</fullName>
    </submittedName>
</protein>
<comment type="caution">
    <text evidence="1">The sequence shown here is derived from an EMBL/GenBank/DDBJ whole genome shotgun (WGS) entry which is preliminary data.</text>
</comment>
<proteinExistence type="predicted"/>